<keyword evidence="2" id="KW-1133">Transmembrane helix</keyword>
<dbReference type="InterPro" id="IPR036305">
    <property type="entry name" value="RGS_sf"/>
</dbReference>
<evidence type="ECO:0008006" key="5">
    <source>
        <dbReference type="Google" id="ProtNLM"/>
    </source>
</evidence>
<dbReference type="AlphaFoldDB" id="A0A1J7IUN0"/>
<organism evidence="3 4">
    <name type="scientific">Coniochaeta ligniaria NRRL 30616</name>
    <dbReference type="NCBI Taxonomy" id="1408157"/>
    <lineage>
        <taxon>Eukaryota</taxon>
        <taxon>Fungi</taxon>
        <taxon>Dikarya</taxon>
        <taxon>Ascomycota</taxon>
        <taxon>Pezizomycotina</taxon>
        <taxon>Sordariomycetes</taxon>
        <taxon>Sordariomycetidae</taxon>
        <taxon>Coniochaetales</taxon>
        <taxon>Coniochaetaceae</taxon>
        <taxon>Coniochaeta</taxon>
    </lineage>
</organism>
<dbReference type="OrthoDB" id="3232309at2759"/>
<evidence type="ECO:0000313" key="4">
    <source>
        <dbReference type="Proteomes" id="UP000182658"/>
    </source>
</evidence>
<keyword evidence="4" id="KW-1185">Reference proteome</keyword>
<dbReference type="STRING" id="1408157.A0A1J7IUN0"/>
<dbReference type="PANTHER" id="PTHR39466">
    <property type="entry name" value="RGS DOMAIN-CONTAINING PROTEIN"/>
    <property type="match status" value="1"/>
</dbReference>
<dbReference type="PANTHER" id="PTHR39466:SF1">
    <property type="entry name" value="RGS DOMAIN-CONTAINING PROTEIN"/>
    <property type="match status" value="1"/>
</dbReference>
<dbReference type="SUPFAM" id="SSF48097">
    <property type="entry name" value="Regulator of G-protein signaling, RGS"/>
    <property type="match status" value="1"/>
</dbReference>
<gene>
    <name evidence="3" type="ORF">CONLIGDRAFT_643355</name>
</gene>
<name>A0A1J7IUN0_9PEZI</name>
<reference evidence="3 4" key="1">
    <citation type="submission" date="2016-10" db="EMBL/GenBank/DDBJ databases">
        <title>Draft genome sequence of Coniochaeta ligniaria NRRL30616, a lignocellulolytic fungus for bioabatement of inhibitors in plant biomass hydrolysates.</title>
        <authorList>
            <consortium name="DOE Joint Genome Institute"/>
            <person name="Jimenez D.J."/>
            <person name="Hector R.E."/>
            <person name="Riley R."/>
            <person name="Sun H."/>
            <person name="Grigoriev I.V."/>
            <person name="Van Elsas J.D."/>
            <person name="Nichols N.N."/>
        </authorList>
    </citation>
    <scope>NUCLEOTIDE SEQUENCE [LARGE SCALE GENOMIC DNA]</scope>
    <source>
        <strain evidence="3 4">NRRL 30616</strain>
    </source>
</reference>
<feature type="region of interest" description="Disordered" evidence="1">
    <location>
        <begin position="1"/>
        <end position="38"/>
    </location>
</feature>
<dbReference type="Gene3D" id="1.10.167.10">
    <property type="entry name" value="Regulator of G-protein Signalling 4, domain 2"/>
    <property type="match status" value="1"/>
</dbReference>
<sequence>MGLVPLTYRRPSHARAPSNSSQSSLGGEKGDVSLRSGRSCSSAGIPPALSFDKIMEGGTCPPCTIRDFMNYLMYIEHSAENLQFFLWHRDYVTRFEQVPECERLLAPEWTQAQEDEAAARIQKEAAEKMRRVQPVEIFRGTDFEKPALQGSVSVANDDSFSHFSTPPMTPRDRDHDSLYTGSNAGSNMSGLSTSYQSLAGDAYVAAGVEKPFTIQPFRAEIDRVVATYIAHRSPRQLNLSSKEQKTLLHALSNTTHPSAFRSVAASIESNLRLQAHPNFIRWSICNANPARVTFAWCLGIAILLSATVAAVLLTLSRAPRGYRALAAIGWVAGFATVMAARKGMCVVLHGLHHRHVRPWEFFEPDFDSDAETGQKGEKSSETLETSNSYEEEPWIVKYDKRNIIRKVFDRQVWVQEPALRRVQDTIFLQSVLAGVLFSGVLVGLFVGVPGGGFF</sequence>
<dbReference type="EMBL" id="KV875096">
    <property type="protein sequence ID" value="OIW31375.1"/>
    <property type="molecule type" value="Genomic_DNA"/>
</dbReference>
<dbReference type="InterPro" id="IPR044926">
    <property type="entry name" value="RGS_subdomain_2"/>
</dbReference>
<feature type="transmembrane region" description="Helical" evidence="2">
    <location>
        <begin position="426"/>
        <end position="448"/>
    </location>
</feature>
<dbReference type="InParanoid" id="A0A1J7IUN0"/>
<accession>A0A1J7IUN0</accession>
<keyword evidence="2" id="KW-0472">Membrane</keyword>
<feature type="region of interest" description="Disordered" evidence="1">
    <location>
        <begin position="158"/>
        <end position="186"/>
    </location>
</feature>
<dbReference type="Proteomes" id="UP000182658">
    <property type="component" value="Unassembled WGS sequence"/>
</dbReference>
<evidence type="ECO:0000313" key="3">
    <source>
        <dbReference type="EMBL" id="OIW31375.1"/>
    </source>
</evidence>
<keyword evidence="2" id="KW-0812">Transmembrane</keyword>
<protein>
    <recommendedName>
        <fullName evidence="5">Regulator of G protein signaling superfamily</fullName>
    </recommendedName>
</protein>
<evidence type="ECO:0000256" key="2">
    <source>
        <dbReference type="SAM" id="Phobius"/>
    </source>
</evidence>
<feature type="transmembrane region" description="Helical" evidence="2">
    <location>
        <begin position="293"/>
        <end position="315"/>
    </location>
</feature>
<evidence type="ECO:0000256" key="1">
    <source>
        <dbReference type="SAM" id="MobiDB-lite"/>
    </source>
</evidence>
<proteinExistence type="predicted"/>